<proteinExistence type="predicted"/>
<evidence type="ECO:0000313" key="2">
    <source>
        <dbReference type="Proteomes" id="UP000005387"/>
    </source>
</evidence>
<dbReference type="RefSeq" id="WP_006037338.1">
    <property type="nucleotide sequence ID" value="NZ_AEDD01000003.1"/>
</dbReference>
<accession>E0I6Q3</accession>
<dbReference type="AlphaFoldDB" id="E0I6Q3"/>
<dbReference type="EMBL" id="AEDD01000003">
    <property type="protein sequence ID" value="EFM11719.1"/>
    <property type="molecule type" value="Genomic_DNA"/>
</dbReference>
<organism evidence="1 2">
    <name type="scientific">Paenibacillus curdlanolyticus YK9</name>
    <dbReference type="NCBI Taxonomy" id="717606"/>
    <lineage>
        <taxon>Bacteria</taxon>
        <taxon>Bacillati</taxon>
        <taxon>Bacillota</taxon>
        <taxon>Bacilli</taxon>
        <taxon>Bacillales</taxon>
        <taxon>Paenibacillaceae</taxon>
        <taxon>Paenibacillus</taxon>
    </lineage>
</organism>
<dbReference type="Proteomes" id="UP000005387">
    <property type="component" value="Unassembled WGS sequence"/>
</dbReference>
<gene>
    <name evidence="1" type="ORF">PaecuDRAFT_1325</name>
</gene>
<evidence type="ECO:0008006" key="3">
    <source>
        <dbReference type="Google" id="ProtNLM"/>
    </source>
</evidence>
<keyword evidence="2" id="KW-1185">Reference proteome</keyword>
<evidence type="ECO:0000313" key="1">
    <source>
        <dbReference type="EMBL" id="EFM11719.1"/>
    </source>
</evidence>
<dbReference type="Pfam" id="PF07293">
    <property type="entry name" value="DUF1450"/>
    <property type="match status" value="1"/>
</dbReference>
<sequence>MKALKIKYCTKNLKNYDAKPVYKAVKSEFPDLKHKKEECLGRCRVCKHECFALVGKSTIVTAPTPKKLRKKIQAAIG</sequence>
<name>E0I6Q3_9BACL</name>
<dbReference type="STRING" id="717606.PaecuDRAFT_1325"/>
<protein>
    <recommendedName>
        <fullName evidence="3">DUF1450 domain-containing protein</fullName>
    </recommendedName>
</protein>
<dbReference type="eggNOG" id="COG4844">
    <property type="taxonomic scope" value="Bacteria"/>
</dbReference>
<reference evidence="1 2" key="1">
    <citation type="submission" date="2010-07" db="EMBL/GenBank/DDBJ databases">
        <title>The draft genome of Paenibacillus curdlanolyticus YK9.</title>
        <authorList>
            <consortium name="US DOE Joint Genome Institute (JGI-PGF)"/>
            <person name="Lucas S."/>
            <person name="Copeland A."/>
            <person name="Lapidus A."/>
            <person name="Cheng J.-F."/>
            <person name="Bruce D."/>
            <person name="Goodwin L."/>
            <person name="Pitluck S."/>
            <person name="Land M.L."/>
            <person name="Hauser L."/>
            <person name="Chang Y.-J."/>
            <person name="Jeffries C."/>
            <person name="Anderson I.J."/>
            <person name="Johnson E."/>
            <person name="Loganathan U."/>
            <person name="Mulhopadhyay B."/>
            <person name="Kyrpides N."/>
            <person name="Woyke T.J."/>
        </authorList>
    </citation>
    <scope>NUCLEOTIDE SEQUENCE [LARGE SCALE GENOMIC DNA]</scope>
    <source>
        <strain evidence="1 2">YK9</strain>
    </source>
</reference>
<dbReference type="InterPro" id="IPR009910">
    <property type="entry name" value="DUF1450"/>
</dbReference>